<dbReference type="STRING" id="1051891.A0A0C3MEA5"/>
<feature type="non-terminal residue" evidence="2">
    <location>
        <position position="1"/>
    </location>
</feature>
<evidence type="ECO:0000313" key="3">
    <source>
        <dbReference type="Proteomes" id="UP000054248"/>
    </source>
</evidence>
<evidence type="ECO:0000259" key="1">
    <source>
        <dbReference type="PROSITE" id="PS50011"/>
    </source>
</evidence>
<dbReference type="Gene3D" id="1.10.510.10">
    <property type="entry name" value="Transferase(Phosphotransferase) domain 1"/>
    <property type="match status" value="1"/>
</dbReference>
<name>A0A0C3MEA5_9AGAM</name>
<reference evidence="2 3" key="1">
    <citation type="submission" date="2014-04" db="EMBL/GenBank/DDBJ databases">
        <authorList>
            <consortium name="DOE Joint Genome Institute"/>
            <person name="Kuo A."/>
            <person name="Girlanda M."/>
            <person name="Perotto S."/>
            <person name="Kohler A."/>
            <person name="Nagy L.G."/>
            <person name="Floudas D."/>
            <person name="Copeland A."/>
            <person name="Barry K.W."/>
            <person name="Cichocki N."/>
            <person name="Veneault-Fourrey C."/>
            <person name="LaButti K."/>
            <person name="Lindquist E.A."/>
            <person name="Lipzen A."/>
            <person name="Lundell T."/>
            <person name="Morin E."/>
            <person name="Murat C."/>
            <person name="Sun H."/>
            <person name="Tunlid A."/>
            <person name="Henrissat B."/>
            <person name="Grigoriev I.V."/>
            <person name="Hibbett D.S."/>
            <person name="Martin F."/>
            <person name="Nordberg H.P."/>
            <person name="Cantor M.N."/>
            <person name="Hua S.X."/>
        </authorList>
    </citation>
    <scope>NUCLEOTIDE SEQUENCE [LARGE SCALE GENOMIC DNA]</scope>
    <source>
        <strain evidence="2 3">MUT 4182</strain>
    </source>
</reference>
<dbReference type="Pfam" id="PF07714">
    <property type="entry name" value="PK_Tyr_Ser-Thr"/>
    <property type="match status" value="1"/>
</dbReference>
<reference evidence="3" key="2">
    <citation type="submission" date="2015-01" db="EMBL/GenBank/DDBJ databases">
        <title>Evolutionary Origins and Diversification of the Mycorrhizal Mutualists.</title>
        <authorList>
            <consortium name="DOE Joint Genome Institute"/>
            <consortium name="Mycorrhizal Genomics Consortium"/>
            <person name="Kohler A."/>
            <person name="Kuo A."/>
            <person name="Nagy L.G."/>
            <person name="Floudas D."/>
            <person name="Copeland A."/>
            <person name="Barry K.W."/>
            <person name="Cichocki N."/>
            <person name="Veneault-Fourrey C."/>
            <person name="LaButti K."/>
            <person name="Lindquist E.A."/>
            <person name="Lipzen A."/>
            <person name="Lundell T."/>
            <person name="Morin E."/>
            <person name="Murat C."/>
            <person name="Riley R."/>
            <person name="Ohm R."/>
            <person name="Sun H."/>
            <person name="Tunlid A."/>
            <person name="Henrissat B."/>
            <person name="Grigoriev I.V."/>
            <person name="Hibbett D.S."/>
            <person name="Martin F."/>
        </authorList>
    </citation>
    <scope>NUCLEOTIDE SEQUENCE [LARGE SCALE GENOMIC DNA]</scope>
    <source>
        <strain evidence="3">MUT 4182</strain>
    </source>
</reference>
<dbReference type="InterPro" id="IPR008271">
    <property type="entry name" value="Ser/Thr_kinase_AS"/>
</dbReference>
<gene>
    <name evidence="2" type="ORF">M407DRAFT_47593</name>
</gene>
<dbReference type="SMART" id="SM00220">
    <property type="entry name" value="S_TKc"/>
    <property type="match status" value="1"/>
</dbReference>
<proteinExistence type="predicted"/>
<accession>A0A0C3MEA5</accession>
<dbReference type="Proteomes" id="UP000054248">
    <property type="component" value="Unassembled WGS sequence"/>
</dbReference>
<dbReference type="GO" id="GO:0005737">
    <property type="term" value="C:cytoplasm"/>
    <property type="evidence" value="ECO:0007669"/>
    <property type="project" value="TreeGrafter"/>
</dbReference>
<protein>
    <recommendedName>
        <fullName evidence="1">Protein kinase domain-containing protein</fullName>
    </recommendedName>
</protein>
<dbReference type="InterPro" id="IPR050167">
    <property type="entry name" value="Ser_Thr_protein_kinase"/>
</dbReference>
<dbReference type="GO" id="GO:0005524">
    <property type="term" value="F:ATP binding"/>
    <property type="evidence" value="ECO:0007669"/>
    <property type="project" value="InterPro"/>
</dbReference>
<dbReference type="InterPro" id="IPR001245">
    <property type="entry name" value="Ser-Thr/Tyr_kinase_cat_dom"/>
</dbReference>
<dbReference type="OrthoDB" id="346907at2759"/>
<feature type="non-terminal residue" evidence="2">
    <location>
        <position position="217"/>
    </location>
</feature>
<evidence type="ECO:0000313" key="2">
    <source>
        <dbReference type="EMBL" id="KIO32087.1"/>
    </source>
</evidence>
<dbReference type="GO" id="GO:0004672">
    <property type="term" value="F:protein kinase activity"/>
    <property type="evidence" value="ECO:0007669"/>
    <property type="project" value="InterPro"/>
</dbReference>
<dbReference type="HOGENOM" id="CLU_000288_7_18_1"/>
<keyword evidence="3" id="KW-1185">Reference proteome</keyword>
<feature type="domain" description="Protein kinase" evidence="1">
    <location>
        <begin position="1"/>
        <end position="217"/>
    </location>
</feature>
<dbReference type="InterPro" id="IPR000719">
    <property type="entry name" value="Prot_kinase_dom"/>
</dbReference>
<dbReference type="InterPro" id="IPR011009">
    <property type="entry name" value="Kinase-like_dom_sf"/>
</dbReference>
<dbReference type="EMBL" id="KN822957">
    <property type="protein sequence ID" value="KIO32087.1"/>
    <property type="molecule type" value="Genomic_DNA"/>
</dbReference>
<dbReference type="GO" id="GO:0007165">
    <property type="term" value="P:signal transduction"/>
    <property type="evidence" value="ECO:0007669"/>
    <property type="project" value="TreeGrafter"/>
</dbReference>
<sequence length="217" mass="24027">SSATLTARYKAFVNELGLMADLSHPNIVKLVGFVEDMQKGDAWIVLPWEANGNVREFLQPGDWDIPERISLIQDVVAGVEYLHTRQPPICHGDLKSLNILVNSSCRALITDFGSARSKPNADAEEQNTSELTLTGPSYTLRWAAPEVLAGGENGLPSDMWAVGWICWEIVTGKIPFEELDLQGPIVWHVVTRKLPAIREQAQLSHVLKLCGLISDCW</sequence>
<organism evidence="2 3">
    <name type="scientific">Tulasnella calospora MUT 4182</name>
    <dbReference type="NCBI Taxonomy" id="1051891"/>
    <lineage>
        <taxon>Eukaryota</taxon>
        <taxon>Fungi</taxon>
        <taxon>Dikarya</taxon>
        <taxon>Basidiomycota</taxon>
        <taxon>Agaricomycotina</taxon>
        <taxon>Agaricomycetes</taxon>
        <taxon>Cantharellales</taxon>
        <taxon>Tulasnellaceae</taxon>
        <taxon>Tulasnella</taxon>
    </lineage>
</organism>
<dbReference type="SUPFAM" id="SSF56112">
    <property type="entry name" value="Protein kinase-like (PK-like)"/>
    <property type="match status" value="1"/>
</dbReference>
<dbReference type="AlphaFoldDB" id="A0A0C3MEA5"/>
<dbReference type="PROSITE" id="PS50011">
    <property type="entry name" value="PROTEIN_KINASE_DOM"/>
    <property type="match status" value="1"/>
</dbReference>
<dbReference type="PROSITE" id="PS00108">
    <property type="entry name" value="PROTEIN_KINASE_ST"/>
    <property type="match status" value="1"/>
</dbReference>
<dbReference type="PANTHER" id="PTHR23257">
    <property type="entry name" value="SERINE-THREONINE PROTEIN KINASE"/>
    <property type="match status" value="1"/>
</dbReference>